<feature type="domain" description="Calcineurin-like phosphoesterase" evidence="1">
    <location>
        <begin position="1"/>
        <end position="173"/>
    </location>
</feature>
<reference evidence="2 3" key="1">
    <citation type="journal article" date="2016" name="ISME J.">
        <title>Chasing the elusive Euryarchaeota class WSA2: genomes reveal a uniquely fastidious methyl-reducing methanogen.</title>
        <authorList>
            <person name="Nobu M.K."/>
            <person name="Narihiro T."/>
            <person name="Kuroda K."/>
            <person name="Mei R."/>
            <person name="Liu W.T."/>
        </authorList>
    </citation>
    <scope>NUCLEOTIDE SEQUENCE [LARGE SCALE GENOMIC DNA]</scope>
    <source>
        <strain evidence="2">U1lsi0528_Bin089</strain>
    </source>
</reference>
<protein>
    <submittedName>
        <fullName evidence="2">Phosphodiesterase</fullName>
    </submittedName>
</protein>
<dbReference type="Proteomes" id="UP000075578">
    <property type="component" value="Unassembled WGS sequence"/>
</dbReference>
<dbReference type="PANTHER" id="PTHR37523">
    <property type="entry name" value="METALLOPHOSPHOESTERASE"/>
    <property type="match status" value="1"/>
</dbReference>
<organism evidence="2 3">
    <name type="scientific">Candidatus Methanofastidiosum methylothiophilum</name>
    <dbReference type="NCBI Taxonomy" id="1705564"/>
    <lineage>
        <taxon>Archaea</taxon>
        <taxon>Methanobacteriati</taxon>
        <taxon>Methanobacteriota</taxon>
        <taxon>Stenosarchaea group</taxon>
        <taxon>Candidatus Methanofastidiosia</taxon>
        <taxon>Candidatus Methanofastidiosales</taxon>
        <taxon>Candidatus Methanofastidiosaceae</taxon>
        <taxon>Candidatus Methanofastidiosum</taxon>
    </lineage>
</organism>
<gene>
    <name evidence="2" type="ORF">AMQ74_00524</name>
</gene>
<evidence type="ECO:0000313" key="3">
    <source>
        <dbReference type="Proteomes" id="UP000075578"/>
    </source>
</evidence>
<dbReference type="SUPFAM" id="SSF56300">
    <property type="entry name" value="Metallo-dependent phosphatases"/>
    <property type="match status" value="1"/>
</dbReference>
<sequence>MKICVITDIHGHKSSVKRLLNAIDINKFDLLVSCGDITSFGGRNEAKEILEIIPNINFYTVFGNCDTNEVKDYIDSQNVSLHEKEIKIQDYSIGGFGGSNISPFRTPLEYTEEQIREGLSKLSFRNMILVTHAPPYGTKLDKIGNGKSIGSSSIRKIIEEYHPLVAISGHVHESRAIDILNNTKLLNPGPLKDGYYGIVELNKGQINVSLEKLD</sequence>
<name>A0A150J767_9EURY</name>
<accession>A0A150J767</accession>
<dbReference type="PATRIC" id="fig|1705564.3.peg.535"/>
<dbReference type="Gene3D" id="3.60.21.10">
    <property type="match status" value="1"/>
</dbReference>
<dbReference type="InterPro" id="IPR029052">
    <property type="entry name" value="Metallo-depent_PP-like"/>
</dbReference>
<evidence type="ECO:0000313" key="2">
    <source>
        <dbReference type="EMBL" id="KYC53031.1"/>
    </source>
</evidence>
<dbReference type="PANTHER" id="PTHR37523:SF1">
    <property type="entry name" value="CALCINEURIN-LIKE PHOSPHOESTERASE DOMAIN-CONTAINING PROTEIN"/>
    <property type="match status" value="1"/>
</dbReference>
<dbReference type="InterPro" id="IPR004843">
    <property type="entry name" value="Calcineurin-like_PHP"/>
</dbReference>
<dbReference type="EMBL" id="LNGD01000019">
    <property type="protein sequence ID" value="KYC53031.1"/>
    <property type="molecule type" value="Genomic_DNA"/>
</dbReference>
<dbReference type="AlphaFoldDB" id="A0A150J767"/>
<dbReference type="Pfam" id="PF00149">
    <property type="entry name" value="Metallophos"/>
    <property type="match status" value="1"/>
</dbReference>
<evidence type="ECO:0000259" key="1">
    <source>
        <dbReference type="Pfam" id="PF00149"/>
    </source>
</evidence>
<proteinExistence type="predicted"/>
<comment type="caution">
    <text evidence="2">The sequence shown here is derived from an EMBL/GenBank/DDBJ whole genome shotgun (WGS) entry which is preliminary data.</text>
</comment>
<dbReference type="GO" id="GO:0016787">
    <property type="term" value="F:hydrolase activity"/>
    <property type="evidence" value="ECO:0007669"/>
    <property type="project" value="InterPro"/>
</dbReference>